<evidence type="ECO:0000313" key="3">
    <source>
        <dbReference type="EMBL" id="KAI1714450.1"/>
    </source>
</evidence>
<protein>
    <submittedName>
        <fullName evidence="3">Uncharacterized protein</fullName>
    </submittedName>
</protein>
<name>A0AAD4N4D2_9BILA</name>
<evidence type="ECO:0000256" key="1">
    <source>
        <dbReference type="SAM" id="MobiDB-lite"/>
    </source>
</evidence>
<sequence>MAEERETDESAESLKRLLLFSGLIFFCTVLILVNKTKVSSNDALNLFPVISLMTLIFLACIVLICRQGYRSQRFVENPDRVTTHGRRASRGAPAIYTCGPGTGVSSHRHNMNSEDENLYPAALPGYQTVMRAGSATWHVVLNKVDTQIKPPAYSAEPPQALSASALTDTNERNNQPSNAQECPPCVNPTPAAPLAPAPPAYDEIDLTISTSHNETQH</sequence>
<keyword evidence="4" id="KW-1185">Reference proteome</keyword>
<feature type="compositionally biased region" description="Pro residues" evidence="1">
    <location>
        <begin position="185"/>
        <end position="199"/>
    </location>
</feature>
<evidence type="ECO:0000313" key="4">
    <source>
        <dbReference type="Proteomes" id="UP001201812"/>
    </source>
</evidence>
<feature type="transmembrane region" description="Helical" evidence="2">
    <location>
        <begin position="17"/>
        <end position="34"/>
    </location>
</feature>
<dbReference type="Proteomes" id="UP001201812">
    <property type="component" value="Unassembled WGS sequence"/>
</dbReference>
<organism evidence="3 4">
    <name type="scientific">Ditylenchus destructor</name>
    <dbReference type="NCBI Taxonomy" id="166010"/>
    <lineage>
        <taxon>Eukaryota</taxon>
        <taxon>Metazoa</taxon>
        <taxon>Ecdysozoa</taxon>
        <taxon>Nematoda</taxon>
        <taxon>Chromadorea</taxon>
        <taxon>Rhabditida</taxon>
        <taxon>Tylenchina</taxon>
        <taxon>Tylenchomorpha</taxon>
        <taxon>Sphaerularioidea</taxon>
        <taxon>Anguinidae</taxon>
        <taxon>Anguininae</taxon>
        <taxon>Ditylenchus</taxon>
    </lineage>
</organism>
<accession>A0AAD4N4D2</accession>
<keyword evidence="2" id="KW-0812">Transmembrane</keyword>
<feature type="compositionally biased region" description="Polar residues" evidence="1">
    <location>
        <begin position="168"/>
        <end position="180"/>
    </location>
</feature>
<comment type="caution">
    <text evidence="3">The sequence shown here is derived from an EMBL/GenBank/DDBJ whole genome shotgun (WGS) entry which is preliminary data.</text>
</comment>
<proteinExistence type="predicted"/>
<reference evidence="3" key="1">
    <citation type="submission" date="2022-01" db="EMBL/GenBank/DDBJ databases">
        <title>Genome Sequence Resource for Two Populations of Ditylenchus destructor, the Migratory Endoparasitic Phytonematode.</title>
        <authorList>
            <person name="Zhang H."/>
            <person name="Lin R."/>
            <person name="Xie B."/>
        </authorList>
    </citation>
    <scope>NUCLEOTIDE SEQUENCE</scope>
    <source>
        <strain evidence="3">BazhouSP</strain>
    </source>
</reference>
<dbReference type="EMBL" id="JAKKPZ010000013">
    <property type="protein sequence ID" value="KAI1714450.1"/>
    <property type="molecule type" value="Genomic_DNA"/>
</dbReference>
<feature type="transmembrane region" description="Helical" evidence="2">
    <location>
        <begin position="46"/>
        <end position="65"/>
    </location>
</feature>
<dbReference type="AlphaFoldDB" id="A0AAD4N4D2"/>
<feature type="region of interest" description="Disordered" evidence="1">
    <location>
        <begin position="168"/>
        <end position="202"/>
    </location>
</feature>
<keyword evidence="2" id="KW-1133">Transmembrane helix</keyword>
<gene>
    <name evidence="3" type="ORF">DdX_08545</name>
</gene>
<keyword evidence="2" id="KW-0472">Membrane</keyword>
<evidence type="ECO:0000256" key="2">
    <source>
        <dbReference type="SAM" id="Phobius"/>
    </source>
</evidence>